<dbReference type="AlphaFoldDB" id="A0A8J5X8V7"/>
<evidence type="ECO:0000256" key="1">
    <source>
        <dbReference type="SAM" id="MobiDB-lite"/>
    </source>
</evidence>
<sequence>MRQRRNAALATSLIAALIVVQQSLVFTGLGAIEAPRALVRTAEPAAAADGAAAPRAPREAGGAAEPPATGAGAGARARVASVAGDVFEPGVLLRAAAAVARPSASGRGGLEVVLLPVSLSYAHLGLNMLFNLQRLGYEHVLLLAPDERTCHNATALSPLPSRCVWDGRWARDAQLRERAHGWESLCQGGDCSSTAEPTASYRMWLSRWLANARLVSAGYDTLMLDVDVALLDDVLHFLTAPPLDRYTLLFHSESFGDPFGNVQCGLVYARASAPAGGATAAAVAGFALRALRFLDSAWEETALERARALKGTAAGAELLAQLERPLARGGPLFGQIGRPLPSAHDGGGSLRPPTAWANVRRRGYYFLFDQVHMVDAIQSQITGLATFRMARAYDADVNRHRGLDTAAFEMCDARADGTGSVAVIGEASARAYERACDDAPPPARARNVTTAPHSRAPAGGAPGAREPLTGHRVNDLYRRYLEARGFSPHWRRRSIRAELPDGWARRFALAPEHALIFESELKRGLPRDACDLPLEGGRPPLAAVREGSLAARLLAQLEEDAAAAPGRAAAPRTPTPAPTAGAPVERAAPASALPATSERASPAPVERVALIPTWLVSHWREGIKGGWGVDPPAAIAVHATNAVDKLLVLTAHGLFDRRAYAAAADSVHAAALVRAQRVPIVTYDPQLAAQAPLAAGGAHAGALARTRARAPLDFDSAHEWRAATLLGLAAAAVVSARVLAHAHVPCESAWLSHAQRAEGVAWTQSGCRTGLCADWKVVAVGYTSTDEAASRRAMRADPALATAAPRAQPLAAELPLTCDVHPNMAWPDGRVRWEYGSMCNGHAAFLDARQPFVGYALSAWDARAYAERVLGRDGRVEPGRNVAFASEAGERHAGRAPRGLLQVSERALRAELRRFRGQPIVYLGWPINVTDVAEGRGRLALRVRHFCARNFARERSAGVAELPWPRLDVPAEPPPDFGE</sequence>
<reference evidence="2" key="1">
    <citation type="submission" date="2021-05" db="EMBL/GenBank/DDBJ databases">
        <title>The genome of the haptophyte Pavlova lutheri (Diacronema luteri, Pavlovales) - a model for lipid biosynthesis in eukaryotic algae.</title>
        <authorList>
            <person name="Hulatt C.J."/>
            <person name="Posewitz M.C."/>
        </authorList>
    </citation>
    <scope>NUCLEOTIDE SEQUENCE</scope>
    <source>
        <strain evidence="2">NIVA-4/92</strain>
    </source>
</reference>
<comment type="caution">
    <text evidence="2">The sequence shown here is derived from an EMBL/GenBank/DDBJ whole genome shotgun (WGS) entry which is preliminary data.</text>
</comment>
<gene>
    <name evidence="2" type="ORF">KFE25_010702</name>
</gene>
<evidence type="ECO:0008006" key="4">
    <source>
        <dbReference type="Google" id="ProtNLM"/>
    </source>
</evidence>
<dbReference type="Proteomes" id="UP000751190">
    <property type="component" value="Unassembled WGS sequence"/>
</dbReference>
<accession>A0A8J5X8V7</accession>
<feature type="region of interest" description="Disordered" evidence="1">
    <location>
        <begin position="49"/>
        <end position="70"/>
    </location>
</feature>
<feature type="region of interest" description="Disordered" evidence="1">
    <location>
        <begin position="436"/>
        <end position="469"/>
    </location>
</feature>
<feature type="region of interest" description="Disordered" evidence="1">
    <location>
        <begin position="562"/>
        <end position="599"/>
    </location>
</feature>
<evidence type="ECO:0000313" key="3">
    <source>
        <dbReference type="Proteomes" id="UP000751190"/>
    </source>
</evidence>
<dbReference type="EMBL" id="JAGTXO010000029">
    <property type="protein sequence ID" value="KAG8460951.1"/>
    <property type="molecule type" value="Genomic_DNA"/>
</dbReference>
<feature type="compositionally biased region" description="Low complexity" evidence="1">
    <location>
        <begin position="562"/>
        <end position="583"/>
    </location>
</feature>
<evidence type="ECO:0000313" key="2">
    <source>
        <dbReference type="EMBL" id="KAG8460951.1"/>
    </source>
</evidence>
<name>A0A8J5X8V7_DIALT</name>
<protein>
    <recommendedName>
        <fullName evidence="4">Nucleotide-diphospho-sugar transferase domain-containing protein</fullName>
    </recommendedName>
</protein>
<keyword evidence="3" id="KW-1185">Reference proteome</keyword>
<organism evidence="2 3">
    <name type="scientific">Diacronema lutheri</name>
    <name type="common">Unicellular marine alga</name>
    <name type="synonym">Monochrysis lutheri</name>
    <dbReference type="NCBI Taxonomy" id="2081491"/>
    <lineage>
        <taxon>Eukaryota</taxon>
        <taxon>Haptista</taxon>
        <taxon>Haptophyta</taxon>
        <taxon>Pavlovophyceae</taxon>
        <taxon>Pavlovales</taxon>
        <taxon>Pavlovaceae</taxon>
        <taxon>Diacronema</taxon>
    </lineage>
</organism>
<proteinExistence type="predicted"/>
<dbReference type="OrthoDB" id="10640653at2759"/>